<keyword evidence="2 4" id="KW-0378">Hydrolase</keyword>
<dbReference type="UniPathway" id="UPA00060"/>
<dbReference type="GO" id="GO:0009228">
    <property type="term" value="P:thiamine biosynthetic process"/>
    <property type="evidence" value="ECO:0007669"/>
    <property type="project" value="UniProtKB-KW"/>
</dbReference>
<dbReference type="RefSeq" id="WP_022859306.1">
    <property type="nucleotide sequence ID" value="NZ_JGZB01000003.1"/>
</dbReference>
<dbReference type="EMBL" id="JGZB01000003">
    <property type="protein sequence ID" value="KFI68842.1"/>
    <property type="molecule type" value="Genomic_DNA"/>
</dbReference>
<dbReference type="SUPFAM" id="SSF48613">
    <property type="entry name" value="Heme oxygenase-like"/>
    <property type="match status" value="1"/>
</dbReference>
<comment type="catalytic activity">
    <reaction evidence="2">
        <text>4-amino-5-aminomethyl-2-methylpyrimidine + H2O = 4-amino-5-hydroxymethyl-2-methylpyrimidine + NH4(+)</text>
        <dbReference type="Rhea" id="RHEA:31799"/>
        <dbReference type="ChEBI" id="CHEBI:15377"/>
        <dbReference type="ChEBI" id="CHEBI:16892"/>
        <dbReference type="ChEBI" id="CHEBI:28938"/>
        <dbReference type="ChEBI" id="CHEBI:63416"/>
        <dbReference type="EC" id="3.5.99.2"/>
    </reaction>
</comment>
<sequence>MNLEPLLDNNTLPPFAKRLRAAADRIWEDGYNQPFIRELGAGTLAPEQFAFYLTQDTLYLRDYAKVHAIAATKTDDLEIMDFMAQVQASIVHGEMTMQREFLESYHLDPATVAGAKQSAFAYAYTSNILSVAYTGDLVDILVAILPCAWVYADYGRRLANEFADELDSNPYKPWIDMYRTDEFWASGRWLIDHIEPIARTLPESRLEQLETLFVRGVGYEYMFWDSAYRMQMQWKKEWQ</sequence>
<dbReference type="InterPro" id="IPR016084">
    <property type="entry name" value="Haem_Oase-like_multi-hlx"/>
</dbReference>
<comment type="function">
    <text evidence="2">Catalyzes an amino-pyrimidine hydrolysis reaction at the C5' of the pyrimidine moiety of thiamine compounds, a reaction that is part of a thiamine salvage pathway.</text>
</comment>
<name>A0A087BCU2_9BIFI</name>
<organism evidence="4 5">
    <name type="scientific">Bifidobacterium magnum</name>
    <dbReference type="NCBI Taxonomy" id="1692"/>
    <lineage>
        <taxon>Bacteria</taxon>
        <taxon>Bacillati</taxon>
        <taxon>Actinomycetota</taxon>
        <taxon>Actinomycetes</taxon>
        <taxon>Bifidobacteriales</taxon>
        <taxon>Bifidobacteriaceae</taxon>
        <taxon>Bifidobacterium</taxon>
    </lineage>
</organism>
<dbReference type="AlphaFoldDB" id="A0A087BCU2"/>
<dbReference type="GO" id="GO:0005829">
    <property type="term" value="C:cytosol"/>
    <property type="evidence" value="ECO:0007669"/>
    <property type="project" value="TreeGrafter"/>
</dbReference>
<proteinExistence type="inferred from homology"/>
<keyword evidence="5" id="KW-1185">Reference proteome</keyword>
<dbReference type="eggNOG" id="COG0819">
    <property type="taxonomic scope" value="Bacteria"/>
</dbReference>
<evidence type="ECO:0000313" key="5">
    <source>
        <dbReference type="Proteomes" id="UP000029052"/>
    </source>
</evidence>
<dbReference type="PANTHER" id="PTHR43198:SF2">
    <property type="entry name" value="SI:CH1073-67J19.1-RELATED"/>
    <property type="match status" value="1"/>
</dbReference>
<feature type="domain" description="Thiaminase-2/PQQC" evidence="3">
    <location>
        <begin position="21"/>
        <end position="229"/>
    </location>
</feature>
<comment type="pathway">
    <text evidence="1 2">Cofactor biosynthesis; thiamine diphosphate biosynthesis.</text>
</comment>
<accession>A0A087BCU2</accession>
<dbReference type="InterPro" id="IPR004305">
    <property type="entry name" value="Thiaminase-2/PQQC"/>
</dbReference>
<dbReference type="GO" id="GO:0009229">
    <property type="term" value="P:thiamine diphosphate biosynthetic process"/>
    <property type="evidence" value="ECO:0007669"/>
    <property type="project" value="UniProtKB-UniPathway"/>
</dbReference>
<dbReference type="STRING" id="1692.BMAGN_0719"/>
<dbReference type="NCBIfam" id="TIGR04306">
    <property type="entry name" value="salvage_TenA"/>
    <property type="match status" value="1"/>
</dbReference>
<evidence type="ECO:0000256" key="2">
    <source>
        <dbReference type="RuleBase" id="RU363093"/>
    </source>
</evidence>
<dbReference type="GO" id="GO:0050334">
    <property type="term" value="F:thiaminase activity"/>
    <property type="evidence" value="ECO:0007669"/>
    <property type="project" value="UniProtKB-EC"/>
</dbReference>
<dbReference type="PANTHER" id="PTHR43198">
    <property type="entry name" value="BIFUNCTIONAL TH2 PROTEIN"/>
    <property type="match status" value="1"/>
</dbReference>
<comment type="catalytic activity">
    <reaction evidence="2">
        <text>thiamine + H2O = 5-(2-hydroxyethyl)-4-methylthiazole + 4-amino-5-hydroxymethyl-2-methylpyrimidine + H(+)</text>
        <dbReference type="Rhea" id="RHEA:17509"/>
        <dbReference type="ChEBI" id="CHEBI:15377"/>
        <dbReference type="ChEBI" id="CHEBI:15378"/>
        <dbReference type="ChEBI" id="CHEBI:16892"/>
        <dbReference type="ChEBI" id="CHEBI:17957"/>
        <dbReference type="ChEBI" id="CHEBI:18385"/>
        <dbReference type="EC" id="3.5.99.2"/>
    </reaction>
</comment>
<dbReference type="CDD" id="cd19366">
    <property type="entry name" value="TenA_C_BhTenA-like"/>
    <property type="match status" value="1"/>
</dbReference>
<protein>
    <recommendedName>
        <fullName evidence="2">Aminopyrimidine aminohydrolase</fullName>
        <ecNumber evidence="2">3.5.99.2</ecNumber>
    </recommendedName>
</protein>
<evidence type="ECO:0000259" key="3">
    <source>
        <dbReference type="Pfam" id="PF03070"/>
    </source>
</evidence>
<comment type="similarity">
    <text evidence="2">Belongs to the TenA family.</text>
</comment>
<gene>
    <name evidence="4" type="ORF">BMAGN_0719</name>
</gene>
<dbReference type="InterPro" id="IPR027574">
    <property type="entry name" value="Thiaminase_II"/>
</dbReference>
<comment type="caution">
    <text evidence="4">The sequence shown here is derived from an EMBL/GenBank/DDBJ whole genome shotgun (WGS) entry which is preliminary data.</text>
</comment>
<evidence type="ECO:0000256" key="1">
    <source>
        <dbReference type="ARBA" id="ARBA00004948"/>
    </source>
</evidence>
<dbReference type="InterPro" id="IPR050967">
    <property type="entry name" value="Thiamine_Salvage_TenA"/>
</dbReference>
<reference evidence="4 5" key="1">
    <citation type="submission" date="2014-03" db="EMBL/GenBank/DDBJ databases">
        <title>Genomics of Bifidobacteria.</title>
        <authorList>
            <person name="Ventura M."/>
            <person name="Milani C."/>
            <person name="Lugli G.A."/>
        </authorList>
    </citation>
    <scope>NUCLEOTIDE SEQUENCE [LARGE SCALE GENOMIC DNA]</scope>
    <source>
        <strain evidence="4 5">LMG 11591</strain>
    </source>
</reference>
<dbReference type="Proteomes" id="UP000029052">
    <property type="component" value="Unassembled WGS sequence"/>
</dbReference>
<keyword evidence="2" id="KW-0784">Thiamine biosynthesis</keyword>
<dbReference type="Gene3D" id="1.20.910.10">
    <property type="entry name" value="Heme oxygenase-like"/>
    <property type="match status" value="1"/>
</dbReference>
<evidence type="ECO:0000313" key="4">
    <source>
        <dbReference type="EMBL" id="KFI68842.1"/>
    </source>
</evidence>
<dbReference type="EC" id="3.5.99.2" evidence="2"/>
<dbReference type="Pfam" id="PF03070">
    <property type="entry name" value="TENA_THI-4"/>
    <property type="match status" value="1"/>
</dbReference>